<keyword evidence="2" id="KW-1185">Reference proteome</keyword>
<dbReference type="Proteomes" id="UP000814128">
    <property type="component" value="Unassembled WGS sequence"/>
</dbReference>
<reference evidence="1" key="2">
    <citation type="journal article" date="2022" name="New Phytol.">
        <title>Evolutionary transition to the ectomycorrhizal habit in the genomes of a hyperdiverse lineage of mushroom-forming fungi.</title>
        <authorList>
            <person name="Looney B."/>
            <person name="Miyauchi S."/>
            <person name="Morin E."/>
            <person name="Drula E."/>
            <person name="Courty P.E."/>
            <person name="Kohler A."/>
            <person name="Kuo A."/>
            <person name="LaButti K."/>
            <person name="Pangilinan J."/>
            <person name="Lipzen A."/>
            <person name="Riley R."/>
            <person name="Andreopoulos W."/>
            <person name="He G."/>
            <person name="Johnson J."/>
            <person name="Nolan M."/>
            <person name="Tritt A."/>
            <person name="Barry K.W."/>
            <person name="Grigoriev I.V."/>
            <person name="Nagy L.G."/>
            <person name="Hibbett D."/>
            <person name="Henrissat B."/>
            <person name="Matheny P.B."/>
            <person name="Labbe J."/>
            <person name="Martin F.M."/>
        </authorList>
    </citation>
    <scope>NUCLEOTIDE SEQUENCE</scope>
    <source>
        <strain evidence="1">EC-137</strain>
    </source>
</reference>
<accession>A0ACB8QLC7</accession>
<dbReference type="EMBL" id="MU273544">
    <property type="protein sequence ID" value="KAI0032513.1"/>
    <property type="molecule type" value="Genomic_DNA"/>
</dbReference>
<comment type="caution">
    <text evidence="1">The sequence shown here is derived from an EMBL/GenBank/DDBJ whole genome shotgun (WGS) entry which is preliminary data.</text>
</comment>
<evidence type="ECO:0000313" key="2">
    <source>
        <dbReference type="Proteomes" id="UP000814128"/>
    </source>
</evidence>
<proteinExistence type="predicted"/>
<reference evidence="1" key="1">
    <citation type="submission" date="2021-02" db="EMBL/GenBank/DDBJ databases">
        <authorList>
            <consortium name="DOE Joint Genome Institute"/>
            <person name="Ahrendt S."/>
            <person name="Looney B.P."/>
            <person name="Miyauchi S."/>
            <person name="Morin E."/>
            <person name="Drula E."/>
            <person name="Courty P.E."/>
            <person name="Chicoki N."/>
            <person name="Fauchery L."/>
            <person name="Kohler A."/>
            <person name="Kuo A."/>
            <person name="Labutti K."/>
            <person name="Pangilinan J."/>
            <person name="Lipzen A."/>
            <person name="Riley R."/>
            <person name="Andreopoulos W."/>
            <person name="He G."/>
            <person name="Johnson J."/>
            <person name="Barry K.W."/>
            <person name="Grigoriev I.V."/>
            <person name="Nagy L."/>
            <person name="Hibbett D."/>
            <person name="Henrissat B."/>
            <person name="Matheny P.B."/>
            <person name="Labbe J."/>
            <person name="Martin F."/>
        </authorList>
    </citation>
    <scope>NUCLEOTIDE SEQUENCE</scope>
    <source>
        <strain evidence="1">EC-137</strain>
    </source>
</reference>
<name>A0ACB8QLC7_9AGAM</name>
<gene>
    <name evidence="1" type="ORF">K488DRAFT_85813</name>
</gene>
<evidence type="ECO:0000313" key="1">
    <source>
        <dbReference type="EMBL" id="KAI0032513.1"/>
    </source>
</evidence>
<organism evidence="1 2">
    <name type="scientific">Vararia minispora EC-137</name>
    <dbReference type="NCBI Taxonomy" id="1314806"/>
    <lineage>
        <taxon>Eukaryota</taxon>
        <taxon>Fungi</taxon>
        <taxon>Dikarya</taxon>
        <taxon>Basidiomycota</taxon>
        <taxon>Agaricomycotina</taxon>
        <taxon>Agaricomycetes</taxon>
        <taxon>Russulales</taxon>
        <taxon>Lachnocladiaceae</taxon>
        <taxon>Vararia</taxon>
    </lineage>
</organism>
<sequence>MSDPNHIPTIVIPILFSPLKNCRSPRAQFERNSLQQPLPFDHIPDYLLRHWQVIPAVVPPKLWCGWRFSAHDLAKIAEGMFPDLVARNCLTGELDVDAILHSGRLLPAIQKVCDIPHAFARLLDIVEVVHPGGGGLSRQPDIVLSVGKSTAEVPVMPREGRDRVGRMFANGACPQWHLDSFEWHWDRRESHVISPLILLLTHLLPQVLVEATYTEFEMNNWKVFLYRCGALGQLSQACGLAAAPVLGRNDRAVILSRWTWCKREAIRFSNRL</sequence>
<protein>
    <submittedName>
        <fullName evidence="1">Uncharacterized protein</fullName>
    </submittedName>
</protein>